<evidence type="ECO:0000256" key="3">
    <source>
        <dbReference type="ARBA" id="ARBA00022679"/>
    </source>
</evidence>
<name>A0A8X6FQ48_TRICU</name>
<dbReference type="EC" id="2.3.1.199" evidence="10"/>
<keyword evidence="9 10" id="KW-0275">Fatty acid biosynthesis</keyword>
<feature type="transmembrane region" description="Helical" evidence="10">
    <location>
        <begin position="54"/>
        <end position="74"/>
    </location>
</feature>
<feature type="transmembrane region" description="Helical" evidence="10">
    <location>
        <begin position="94"/>
        <end position="113"/>
    </location>
</feature>
<comment type="catalytic activity">
    <reaction evidence="10">
        <text>a very-long-chain acyl-CoA + malonyl-CoA + H(+) = a very-long-chain 3-oxoacyl-CoA + CO2 + CoA</text>
        <dbReference type="Rhea" id="RHEA:32727"/>
        <dbReference type="ChEBI" id="CHEBI:15378"/>
        <dbReference type="ChEBI" id="CHEBI:16526"/>
        <dbReference type="ChEBI" id="CHEBI:57287"/>
        <dbReference type="ChEBI" id="CHEBI:57384"/>
        <dbReference type="ChEBI" id="CHEBI:90725"/>
        <dbReference type="ChEBI" id="CHEBI:90736"/>
        <dbReference type="EC" id="2.3.1.199"/>
    </reaction>
</comment>
<evidence type="ECO:0000256" key="7">
    <source>
        <dbReference type="ARBA" id="ARBA00023098"/>
    </source>
</evidence>
<evidence type="ECO:0000313" key="11">
    <source>
        <dbReference type="EMBL" id="GFQ86003.1"/>
    </source>
</evidence>
<dbReference type="AlphaFoldDB" id="A0A8X6FQ48"/>
<evidence type="ECO:0000256" key="8">
    <source>
        <dbReference type="ARBA" id="ARBA00023136"/>
    </source>
</evidence>
<keyword evidence="8 10" id="KW-0472">Membrane</keyword>
<dbReference type="InterPro" id="IPR002076">
    <property type="entry name" value="ELO_fam"/>
</dbReference>
<feature type="transmembrane region" description="Helical" evidence="10">
    <location>
        <begin position="134"/>
        <end position="155"/>
    </location>
</feature>
<dbReference type="GO" id="GO:0009922">
    <property type="term" value="F:fatty acid elongase activity"/>
    <property type="evidence" value="ECO:0007669"/>
    <property type="project" value="UniProtKB-EC"/>
</dbReference>
<keyword evidence="3 10" id="KW-0808">Transferase</keyword>
<evidence type="ECO:0000256" key="2">
    <source>
        <dbReference type="ARBA" id="ARBA00022516"/>
    </source>
</evidence>
<reference evidence="11" key="1">
    <citation type="submission" date="2020-07" db="EMBL/GenBank/DDBJ databases">
        <title>Multicomponent nature underlies the extraordinary mechanical properties of spider dragline silk.</title>
        <authorList>
            <person name="Kono N."/>
            <person name="Nakamura H."/>
            <person name="Mori M."/>
            <person name="Yoshida Y."/>
            <person name="Ohtoshi R."/>
            <person name="Malay A.D."/>
            <person name="Moran D.A.P."/>
            <person name="Tomita M."/>
            <person name="Numata K."/>
            <person name="Arakawa K."/>
        </authorList>
    </citation>
    <scope>NUCLEOTIDE SEQUENCE</scope>
</reference>
<evidence type="ECO:0000256" key="6">
    <source>
        <dbReference type="ARBA" id="ARBA00022989"/>
    </source>
</evidence>
<proteinExistence type="inferred from homology"/>
<comment type="subcellular location">
    <subcellularLocation>
        <location evidence="1">Membrane</location>
        <topology evidence="1">Multi-pass membrane protein</topology>
    </subcellularLocation>
</comment>
<keyword evidence="6 10" id="KW-1133">Transmembrane helix</keyword>
<dbReference type="Proteomes" id="UP000887116">
    <property type="component" value="Unassembled WGS sequence"/>
</dbReference>
<protein>
    <recommendedName>
        <fullName evidence="10">Elongation of very long chain fatty acids protein</fullName>
        <ecNumber evidence="10">2.3.1.199</ecNumber>
    </recommendedName>
    <alternativeName>
        <fullName evidence="10">Very-long-chain 3-oxoacyl-CoA synthase</fullName>
    </alternativeName>
</protein>
<dbReference type="GO" id="GO:0005789">
    <property type="term" value="C:endoplasmic reticulum membrane"/>
    <property type="evidence" value="ECO:0007669"/>
    <property type="project" value="TreeGrafter"/>
</dbReference>
<evidence type="ECO:0000256" key="1">
    <source>
        <dbReference type="ARBA" id="ARBA00004141"/>
    </source>
</evidence>
<dbReference type="GO" id="GO:0030148">
    <property type="term" value="P:sphingolipid biosynthetic process"/>
    <property type="evidence" value="ECO:0007669"/>
    <property type="project" value="TreeGrafter"/>
</dbReference>
<keyword evidence="2 10" id="KW-0444">Lipid biosynthesis</keyword>
<evidence type="ECO:0000256" key="4">
    <source>
        <dbReference type="ARBA" id="ARBA00022692"/>
    </source>
</evidence>
<keyword evidence="12" id="KW-1185">Reference proteome</keyword>
<accession>A0A8X6FQ48</accession>
<keyword evidence="5 10" id="KW-0276">Fatty acid metabolism</keyword>
<evidence type="ECO:0000256" key="9">
    <source>
        <dbReference type="ARBA" id="ARBA00023160"/>
    </source>
</evidence>
<dbReference type="Pfam" id="PF01151">
    <property type="entry name" value="ELO"/>
    <property type="match status" value="1"/>
</dbReference>
<organism evidence="11 12">
    <name type="scientific">Trichonephila clavata</name>
    <name type="common">Joro spider</name>
    <name type="synonym">Nephila clavata</name>
    <dbReference type="NCBI Taxonomy" id="2740835"/>
    <lineage>
        <taxon>Eukaryota</taxon>
        <taxon>Metazoa</taxon>
        <taxon>Ecdysozoa</taxon>
        <taxon>Arthropoda</taxon>
        <taxon>Chelicerata</taxon>
        <taxon>Arachnida</taxon>
        <taxon>Araneae</taxon>
        <taxon>Araneomorphae</taxon>
        <taxon>Entelegynae</taxon>
        <taxon>Araneoidea</taxon>
        <taxon>Nephilidae</taxon>
        <taxon>Trichonephila</taxon>
    </lineage>
</organism>
<keyword evidence="4 10" id="KW-0812">Transmembrane</keyword>
<sequence>MVLRQVYDFLFTTEFERKGLVSNVEVPVPIIIAYLLFVLWIGPAYMKSRKPYNLKVLLILYNFLQTIFNGYVFYEGFSGLVNFWSMRCMIKKNPNVDLFLMAISMAFWHYYLLKYLDLLDTVFFVLRKKYNQITFLHVGHHAGFCLILNTSLPYVHKAAAFYILLAFTINSGIHVIMYTYYGLAAFGSRSLLDDLLNDYNNRLRKCCDWSADIFQQVHL</sequence>
<dbReference type="OrthoDB" id="434092at2759"/>
<gene>
    <name evidence="11" type="primary">ELOVL4</name>
    <name evidence="11" type="ORF">TNCT_59341</name>
</gene>
<dbReference type="PANTHER" id="PTHR11157:SF126">
    <property type="entry name" value="ELONGATION OF VERY LONG CHAIN FATTY ACIDS PROTEIN"/>
    <property type="match status" value="1"/>
</dbReference>
<dbReference type="PANTHER" id="PTHR11157">
    <property type="entry name" value="FATTY ACID ACYL TRANSFERASE-RELATED"/>
    <property type="match status" value="1"/>
</dbReference>
<feature type="transmembrane region" description="Helical" evidence="10">
    <location>
        <begin position="161"/>
        <end position="181"/>
    </location>
</feature>
<dbReference type="GO" id="GO:0042761">
    <property type="term" value="P:very long-chain fatty acid biosynthetic process"/>
    <property type="evidence" value="ECO:0007669"/>
    <property type="project" value="TreeGrafter"/>
</dbReference>
<dbReference type="GO" id="GO:0019367">
    <property type="term" value="P:fatty acid elongation, saturated fatty acid"/>
    <property type="evidence" value="ECO:0007669"/>
    <property type="project" value="TreeGrafter"/>
</dbReference>
<comment type="caution">
    <text evidence="11">The sequence shown here is derived from an EMBL/GenBank/DDBJ whole genome shotgun (WGS) entry which is preliminary data.</text>
</comment>
<comment type="similarity">
    <text evidence="10">Belongs to the ELO family.</text>
</comment>
<dbReference type="GO" id="GO:0034626">
    <property type="term" value="P:fatty acid elongation, polyunsaturated fatty acid"/>
    <property type="evidence" value="ECO:0007669"/>
    <property type="project" value="TreeGrafter"/>
</dbReference>
<keyword evidence="7 10" id="KW-0443">Lipid metabolism</keyword>
<evidence type="ECO:0000256" key="5">
    <source>
        <dbReference type="ARBA" id="ARBA00022832"/>
    </source>
</evidence>
<dbReference type="GO" id="GO:0034625">
    <property type="term" value="P:fatty acid elongation, monounsaturated fatty acid"/>
    <property type="evidence" value="ECO:0007669"/>
    <property type="project" value="TreeGrafter"/>
</dbReference>
<dbReference type="EMBL" id="BMAO01003152">
    <property type="protein sequence ID" value="GFQ86003.1"/>
    <property type="molecule type" value="Genomic_DNA"/>
</dbReference>
<evidence type="ECO:0000313" key="12">
    <source>
        <dbReference type="Proteomes" id="UP000887116"/>
    </source>
</evidence>
<feature type="transmembrane region" description="Helical" evidence="10">
    <location>
        <begin position="20"/>
        <end position="42"/>
    </location>
</feature>
<evidence type="ECO:0000256" key="10">
    <source>
        <dbReference type="RuleBase" id="RU361115"/>
    </source>
</evidence>